<evidence type="ECO:0000256" key="5">
    <source>
        <dbReference type="ARBA" id="ARBA00022737"/>
    </source>
</evidence>
<dbReference type="Gene3D" id="2.130.10.10">
    <property type="entry name" value="YVTN repeat-like/Quinoprotein amine dehydrogenase"/>
    <property type="match status" value="2"/>
</dbReference>
<dbReference type="Proteomes" id="UP000192223">
    <property type="component" value="Unplaced"/>
</dbReference>
<proteinExistence type="predicted"/>
<dbReference type="PANTHER" id="PTHR19924:SF26">
    <property type="entry name" value="U3 SMALL NUCLEOLAR RNA-ASSOCIATED PROTEIN 15 HOMOLOG"/>
    <property type="match status" value="1"/>
</dbReference>
<reference evidence="11" key="1">
    <citation type="submission" date="2025-08" db="UniProtKB">
        <authorList>
            <consortium name="RefSeq"/>
        </authorList>
    </citation>
    <scope>IDENTIFICATION</scope>
    <source>
        <tissue evidence="11">Entire body</tissue>
    </source>
</reference>
<dbReference type="AlphaFoldDB" id="A0A1W4X7X8"/>
<accession>A0A1W4X7X8</accession>
<dbReference type="InterPro" id="IPR036322">
    <property type="entry name" value="WD40_repeat_dom_sf"/>
</dbReference>
<dbReference type="CDD" id="cd00200">
    <property type="entry name" value="WD40"/>
    <property type="match status" value="1"/>
</dbReference>
<dbReference type="RefSeq" id="XP_018332201.1">
    <property type="nucleotide sequence ID" value="XM_018476699.2"/>
</dbReference>
<feature type="repeat" description="WD" evidence="8">
    <location>
        <begin position="118"/>
        <end position="159"/>
    </location>
</feature>
<evidence type="ECO:0000256" key="6">
    <source>
        <dbReference type="ARBA" id="ARBA00023242"/>
    </source>
</evidence>
<comment type="subcellular location">
    <subcellularLocation>
        <location evidence="1">Nucleus</location>
        <location evidence="1">Nucleolus</location>
    </subcellularLocation>
</comment>
<feature type="domain" description="U3 small nucleolar RNA-associated protein 15 C-terminal" evidence="9">
    <location>
        <begin position="345"/>
        <end position="488"/>
    </location>
</feature>
<sequence>MSNFKRLNTKIYKKSGPTVTPDSIYWKKLKPPVLVKEFGPIDYIDFSPVEPYYFAVTCSVRVQIYNPITKVVAKNLSRFREAAYGAVFKSDGRLLLTGSEEKNVKLFDVSTKSLLRLFKGHTAAVHRVNFLPGQLQIASYSDDKTVKVWDIPTEKNLITYEEHTDYIRAGVVNPTVENTFISGGYDGQIKMFDIRTEKPIFSVSHGSPVEALLFVPTGGAFLSAGGTDIKIWDPLMGGKLRGSISQHHKTITCLRMATDNKRLLSGSLDRHVKVYDINTYEVVHTMDYSNAILSLDISKNDDTLTVGLVDGLVCVSRREEDIQEKPVQKKKRASYRYTSYINFYDADLVVEPEIKEKEAKYDKSLRKFMFSKALDQTLIPYVANKTPEVAVTLMQELMRRKVLEKAFAGRTPKSILSILKFIHKNIVNYRFTRVLIDAFNVFLNVYENSLDEMPANVCTILIEINKLLAEELNLLNQLAELQGSMSMLLAAATSASDVDVLKDKSTLSLVPSENARKNFVVNIS</sequence>
<dbReference type="GO" id="GO:0045943">
    <property type="term" value="P:positive regulation of transcription by RNA polymerase I"/>
    <property type="evidence" value="ECO:0007669"/>
    <property type="project" value="TreeGrafter"/>
</dbReference>
<comment type="function">
    <text evidence="7">Ribosome biogenesis factor. Involved in nucleolar processing of pre-18S ribosomal RNA. Required for optimal pre-ribosomal RNA transcription by RNA polymerase I. Part of the small subunit (SSU) processome, first precursor of the small eukaryotic ribosomal subunit. During the assembly of the SSU processome in the nucleolus, many ribosome biogenesis factors, an RNA chaperone and ribosomal proteins associate with the nascent pre-rRNA and work in concert to generate RNA folding, modifications, rearrangements and cleavage as well as targeted degradation of pre-ribosomal RNA by the RNA exosome.</text>
</comment>
<dbReference type="Pfam" id="PF09384">
    <property type="entry name" value="UTP15_C"/>
    <property type="match status" value="1"/>
</dbReference>
<evidence type="ECO:0000313" key="10">
    <source>
        <dbReference type="Proteomes" id="UP000192223"/>
    </source>
</evidence>
<keyword evidence="4 8" id="KW-0853">WD repeat</keyword>
<keyword evidence="6" id="KW-0539">Nucleus</keyword>
<feature type="repeat" description="WD" evidence="8">
    <location>
        <begin position="160"/>
        <end position="202"/>
    </location>
</feature>
<organism evidence="10 11">
    <name type="scientific">Agrilus planipennis</name>
    <name type="common">Emerald ash borer</name>
    <name type="synonym">Agrilus marcopoli</name>
    <dbReference type="NCBI Taxonomy" id="224129"/>
    <lineage>
        <taxon>Eukaryota</taxon>
        <taxon>Metazoa</taxon>
        <taxon>Ecdysozoa</taxon>
        <taxon>Arthropoda</taxon>
        <taxon>Hexapoda</taxon>
        <taxon>Insecta</taxon>
        <taxon>Pterygota</taxon>
        <taxon>Neoptera</taxon>
        <taxon>Endopterygota</taxon>
        <taxon>Coleoptera</taxon>
        <taxon>Polyphaga</taxon>
        <taxon>Elateriformia</taxon>
        <taxon>Buprestoidea</taxon>
        <taxon>Buprestidae</taxon>
        <taxon>Agrilinae</taxon>
        <taxon>Agrilus</taxon>
    </lineage>
</organism>
<protein>
    <recommendedName>
        <fullName evidence="2">U3 small nucleolar RNA-associated protein 15 homolog</fullName>
    </recommendedName>
</protein>
<name>A0A1W4X7X8_AGRPL</name>
<dbReference type="InParanoid" id="A0A1W4X7X8"/>
<dbReference type="PROSITE" id="PS50294">
    <property type="entry name" value="WD_REPEATS_REGION"/>
    <property type="match status" value="2"/>
</dbReference>
<dbReference type="KEGG" id="apln:108741783"/>
<evidence type="ECO:0000256" key="4">
    <source>
        <dbReference type="ARBA" id="ARBA00022574"/>
    </source>
</evidence>
<dbReference type="FunCoup" id="A0A1W4X7X8">
    <property type="interactions" value="1357"/>
</dbReference>
<dbReference type="SUPFAM" id="SSF50978">
    <property type="entry name" value="WD40 repeat-like"/>
    <property type="match status" value="1"/>
</dbReference>
<dbReference type="GO" id="GO:0005730">
    <property type="term" value="C:nucleolus"/>
    <property type="evidence" value="ECO:0007669"/>
    <property type="project" value="UniProtKB-SubCell"/>
</dbReference>
<dbReference type="InterPro" id="IPR018983">
    <property type="entry name" value="U3_snoRNA-assocProt_15_C"/>
</dbReference>
<keyword evidence="10" id="KW-1185">Reference proteome</keyword>
<evidence type="ECO:0000256" key="3">
    <source>
        <dbReference type="ARBA" id="ARBA00022552"/>
    </source>
</evidence>
<gene>
    <name evidence="11" type="primary">LOC108741783</name>
</gene>
<evidence type="ECO:0000256" key="2">
    <source>
        <dbReference type="ARBA" id="ARBA00018260"/>
    </source>
</evidence>
<dbReference type="SMART" id="SM00320">
    <property type="entry name" value="WD40"/>
    <property type="match status" value="7"/>
</dbReference>
<dbReference type="OrthoDB" id="431715at2759"/>
<dbReference type="Pfam" id="PF00400">
    <property type="entry name" value="WD40"/>
    <property type="match status" value="4"/>
</dbReference>
<evidence type="ECO:0000259" key="9">
    <source>
        <dbReference type="Pfam" id="PF09384"/>
    </source>
</evidence>
<dbReference type="InterPro" id="IPR015943">
    <property type="entry name" value="WD40/YVTN_repeat-like_dom_sf"/>
</dbReference>
<evidence type="ECO:0000256" key="8">
    <source>
        <dbReference type="PROSITE-ProRule" id="PRU00221"/>
    </source>
</evidence>
<dbReference type="GO" id="GO:0006364">
    <property type="term" value="P:rRNA processing"/>
    <property type="evidence" value="ECO:0007669"/>
    <property type="project" value="UniProtKB-KW"/>
</dbReference>
<evidence type="ECO:0000313" key="11">
    <source>
        <dbReference type="RefSeq" id="XP_018332201.1"/>
    </source>
</evidence>
<dbReference type="GeneID" id="108741783"/>
<dbReference type="PROSITE" id="PS50082">
    <property type="entry name" value="WD_REPEATS_2"/>
    <property type="match status" value="3"/>
</dbReference>
<evidence type="ECO:0000256" key="7">
    <source>
        <dbReference type="ARBA" id="ARBA00045437"/>
    </source>
</evidence>
<feature type="repeat" description="WD" evidence="8">
    <location>
        <begin position="244"/>
        <end position="285"/>
    </location>
</feature>
<keyword evidence="3" id="KW-0698">rRNA processing</keyword>
<dbReference type="InterPro" id="IPR001680">
    <property type="entry name" value="WD40_rpt"/>
</dbReference>
<dbReference type="PANTHER" id="PTHR19924">
    <property type="entry name" value="UTP15 U3 SMALL NUCLEOLAR RNA-ASSOCIATED PROTEIN 15 FAMILY MEMBER"/>
    <property type="match status" value="1"/>
</dbReference>
<evidence type="ECO:0000256" key="1">
    <source>
        <dbReference type="ARBA" id="ARBA00004604"/>
    </source>
</evidence>
<dbReference type="STRING" id="224129.A0A1W4X7X8"/>
<keyword evidence="5" id="KW-0677">Repeat</keyword>